<evidence type="ECO:0000256" key="6">
    <source>
        <dbReference type="ARBA" id="ARBA00022741"/>
    </source>
</evidence>
<feature type="transmembrane region" description="Helical" evidence="14">
    <location>
        <begin position="16"/>
        <end position="33"/>
    </location>
</feature>
<evidence type="ECO:0000256" key="14">
    <source>
        <dbReference type="SAM" id="Phobius"/>
    </source>
</evidence>
<keyword evidence="8 12" id="KW-0067">ATP-binding</keyword>
<protein>
    <recommendedName>
        <fullName evidence="15">Protein kinase domain-containing protein</fullName>
    </recommendedName>
</protein>
<evidence type="ECO:0000256" key="7">
    <source>
        <dbReference type="ARBA" id="ARBA00022777"/>
    </source>
</evidence>
<keyword evidence="6 12" id="KW-0547">Nucleotide-binding</keyword>
<dbReference type="AlphaFoldDB" id="A0AAD3TFR5"/>
<dbReference type="PROSITE" id="PS00107">
    <property type="entry name" value="PROTEIN_KINASE_ATP"/>
    <property type="match status" value="1"/>
</dbReference>
<keyword evidence="7" id="KW-0418">Kinase</keyword>
<keyword evidence="9 14" id="KW-1133">Transmembrane helix</keyword>
<dbReference type="PANTHER" id="PTHR27009">
    <property type="entry name" value="RUST RESISTANCE KINASE LR10-RELATED"/>
    <property type="match status" value="1"/>
</dbReference>
<dbReference type="GO" id="GO:0005524">
    <property type="term" value="F:ATP binding"/>
    <property type="evidence" value="ECO:0007669"/>
    <property type="project" value="UniProtKB-UniRule"/>
</dbReference>
<organism evidence="16 17">
    <name type="scientific">Nepenthes gracilis</name>
    <name type="common">Slender pitcher plant</name>
    <dbReference type="NCBI Taxonomy" id="150966"/>
    <lineage>
        <taxon>Eukaryota</taxon>
        <taxon>Viridiplantae</taxon>
        <taxon>Streptophyta</taxon>
        <taxon>Embryophyta</taxon>
        <taxon>Tracheophyta</taxon>
        <taxon>Spermatophyta</taxon>
        <taxon>Magnoliopsida</taxon>
        <taxon>eudicotyledons</taxon>
        <taxon>Gunneridae</taxon>
        <taxon>Pentapetalae</taxon>
        <taxon>Caryophyllales</taxon>
        <taxon>Nepenthaceae</taxon>
        <taxon>Nepenthes</taxon>
    </lineage>
</organism>
<proteinExistence type="inferred from homology"/>
<dbReference type="PROSITE" id="PS50011">
    <property type="entry name" value="PROTEIN_KINASE_DOM"/>
    <property type="match status" value="1"/>
</dbReference>
<dbReference type="InterPro" id="IPR011009">
    <property type="entry name" value="Kinase-like_dom_sf"/>
</dbReference>
<dbReference type="InterPro" id="IPR001245">
    <property type="entry name" value="Ser-Thr/Tyr_kinase_cat_dom"/>
</dbReference>
<evidence type="ECO:0000259" key="15">
    <source>
        <dbReference type="PROSITE" id="PS50011"/>
    </source>
</evidence>
<evidence type="ECO:0000256" key="10">
    <source>
        <dbReference type="ARBA" id="ARBA00023136"/>
    </source>
</evidence>
<keyword evidence="17" id="KW-1185">Reference proteome</keyword>
<keyword evidence="5" id="KW-0732">Signal</keyword>
<evidence type="ECO:0000313" key="16">
    <source>
        <dbReference type="EMBL" id="GMH28346.1"/>
    </source>
</evidence>
<name>A0AAD3TFR5_NEPGR</name>
<evidence type="ECO:0000256" key="8">
    <source>
        <dbReference type="ARBA" id="ARBA00022840"/>
    </source>
</evidence>
<evidence type="ECO:0000256" key="9">
    <source>
        <dbReference type="ARBA" id="ARBA00022989"/>
    </source>
</evidence>
<keyword evidence="10 14" id="KW-0472">Membrane</keyword>
<comment type="similarity">
    <text evidence="13">Belongs to the protein kinase superfamily.</text>
</comment>
<evidence type="ECO:0000256" key="11">
    <source>
        <dbReference type="ARBA" id="ARBA00023180"/>
    </source>
</evidence>
<feature type="domain" description="Protein kinase" evidence="15">
    <location>
        <begin position="102"/>
        <end position="388"/>
    </location>
</feature>
<evidence type="ECO:0000256" key="12">
    <source>
        <dbReference type="PROSITE-ProRule" id="PRU10141"/>
    </source>
</evidence>
<dbReference type="SUPFAM" id="SSF56112">
    <property type="entry name" value="Protein kinase-like (PK-like)"/>
    <property type="match status" value="1"/>
</dbReference>
<evidence type="ECO:0000256" key="2">
    <source>
        <dbReference type="ARBA" id="ARBA00022527"/>
    </source>
</evidence>
<evidence type="ECO:0000256" key="3">
    <source>
        <dbReference type="ARBA" id="ARBA00022679"/>
    </source>
</evidence>
<dbReference type="Gene3D" id="1.10.510.10">
    <property type="entry name" value="Transferase(Phosphotransferase) domain 1"/>
    <property type="match status" value="1"/>
</dbReference>
<dbReference type="Pfam" id="PF07714">
    <property type="entry name" value="PK_Tyr_Ser-Thr"/>
    <property type="match status" value="1"/>
</dbReference>
<keyword evidence="2 13" id="KW-0723">Serine/threonine-protein kinase</keyword>
<accession>A0AAD3TFR5</accession>
<dbReference type="PROSITE" id="PS00108">
    <property type="entry name" value="PROTEIN_KINASE_ST"/>
    <property type="match status" value="1"/>
</dbReference>
<evidence type="ECO:0000256" key="5">
    <source>
        <dbReference type="ARBA" id="ARBA00022729"/>
    </source>
</evidence>
<dbReference type="GO" id="GO:0016020">
    <property type="term" value="C:membrane"/>
    <property type="evidence" value="ECO:0007669"/>
    <property type="project" value="UniProtKB-SubCell"/>
</dbReference>
<sequence length="429" mass="48222">MDSPPSNSNPWNLKKVAAVVIVVVVLIIIIYCTSKSKIAISVVNEANQWKARCIGYRGAAHLAFPVIGNTRLESVKMERFLIDMAREKPTRFAPSHLAAFTLNFSEELGSGGSAVVYKGRFPSGVLIAVKVLNRSSGNRMEEQFMAEVGTIGRTYHANLVKLYGFCFDPNMQALVHEYMENGSLDKFLFGDPSRTIEWKKLHEIAIGTAKGIAYLHEECQQKIIHYDIKPGNVLLDSNLNPKVADFGLAKLYNQTSTHVLMSGCRGTPGYAAPEIWAPYPVTYKCDIYSFGMLLFEIVGRRRNHDANLIGCSREWLPRWTYEMLKKNDLPEIISNCGIPEEDREKAKRMVLVALWCVQYLPAKRPLMSTVVKMLDGTVEITLPPNPFRYWEVDNLTFTFNSESEGNYDSSSSSIKPVIQPSDCEIEMAI</sequence>
<dbReference type="InterPro" id="IPR045874">
    <property type="entry name" value="LRK10/LRL21-25-like"/>
</dbReference>
<dbReference type="FunFam" id="1.10.510.10:FF:000537">
    <property type="entry name" value="Putative receptor-like protein kinase"/>
    <property type="match status" value="1"/>
</dbReference>
<keyword evidence="3" id="KW-0808">Transferase</keyword>
<feature type="binding site" evidence="12">
    <location>
        <position position="130"/>
    </location>
    <ligand>
        <name>ATP</name>
        <dbReference type="ChEBI" id="CHEBI:30616"/>
    </ligand>
</feature>
<reference evidence="16" key="1">
    <citation type="submission" date="2023-05" db="EMBL/GenBank/DDBJ databases">
        <title>Nepenthes gracilis genome sequencing.</title>
        <authorList>
            <person name="Fukushima K."/>
        </authorList>
    </citation>
    <scope>NUCLEOTIDE SEQUENCE</scope>
    <source>
        <strain evidence="16">SING2019-196</strain>
    </source>
</reference>
<dbReference type="GO" id="GO:0004674">
    <property type="term" value="F:protein serine/threonine kinase activity"/>
    <property type="evidence" value="ECO:0007669"/>
    <property type="project" value="UniProtKB-KW"/>
</dbReference>
<comment type="subcellular location">
    <subcellularLocation>
        <location evidence="1">Membrane</location>
        <topology evidence="1">Single-pass type I membrane protein</topology>
    </subcellularLocation>
</comment>
<evidence type="ECO:0000256" key="4">
    <source>
        <dbReference type="ARBA" id="ARBA00022692"/>
    </source>
</evidence>
<dbReference type="EMBL" id="BSYO01000034">
    <property type="protein sequence ID" value="GMH28346.1"/>
    <property type="molecule type" value="Genomic_DNA"/>
</dbReference>
<dbReference type="InterPro" id="IPR008271">
    <property type="entry name" value="Ser/Thr_kinase_AS"/>
</dbReference>
<dbReference type="Proteomes" id="UP001279734">
    <property type="component" value="Unassembled WGS sequence"/>
</dbReference>
<evidence type="ECO:0000313" key="17">
    <source>
        <dbReference type="Proteomes" id="UP001279734"/>
    </source>
</evidence>
<comment type="caution">
    <text evidence="16">The sequence shown here is derived from an EMBL/GenBank/DDBJ whole genome shotgun (WGS) entry which is preliminary data.</text>
</comment>
<keyword evidence="11" id="KW-0325">Glycoprotein</keyword>
<dbReference type="InterPro" id="IPR017441">
    <property type="entry name" value="Protein_kinase_ATP_BS"/>
</dbReference>
<dbReference type="Gene3D" id="3.30.200.20">
    <property type="entry name" value="Phosphorylase Kinase, domain 1"/>
    <property type="match status" value="1"/>
</dbReference>
<keyword evidence="4 14" id="KW-0812">Transmembrane</keyword>
<dbReference type="SMART" id="SM00220">
    <property type="entry name" value="S_TKc"/>
    <property type="match status" value="1"/>
</dbReference>
<evidence type="ECO:0000256" key="1">
    <source>
        <dbReference type="ARBA" id="ARBA00004479"/>
    </source>
</evidence>
<evidence type="ECO:0000256" key="13">
    <source>
        <dbReference type="RuleBase" id="RU000304"/>
    </source>
</evidence>
<gene>
    <name evidence="16" type="ORF">Nepgr_030189</name>
</gene>
<dbReference type="InterPro" id="IPR000719">
    <property type="entry name" value="Prot_kinase_dom"/>
</dbReference>